<dbReference type="CDD" id="cd08830">
    <property type="entry name" value="ArfGap_ArfGap1"/>
    <property type="match status" value="1"/>
</dbReference>
<protein>
    <submittedName>
        <fullName evidence="8">ADP-ribosylation factor GTPase-activating protein 1</fullName>
    </submittedName>
</protein>
<evidence type="ECO:0000256" key="6">
    <source>
        <dbReference type="SAM" id="MobiDB-lite"/>
    </source>
</evidence>
<dbReference type="GO" id="GO:0000139">
    <property type="term" value="C:Golgi membrane"/>
    <property type="evidence" value="ECO:0007669"/>
    <property type="project" value="TreeGrafter"/>
</dbReference>
<keyword evidence="1" id="KW-0343">GTPase activation</keyword>
<keyword evidence="3 5" id="KW-0863">Zinc-finger</keyword>
<dbReference type="GO" id="GO:0030100">
    <property type="term" value="P:regulation of endocytosis"/>
    <property type="evidence" value="ECO:0007669"/>
    <property type="project" value="TreeGrafter"/>
</dbReference>
<evidence type="ECO:0000256" key="1">
    <source>
        <dbReference type="ARBA" id="ARBA00022468"/>
    </source>
</evidence>
<dbReference type="SMART" id="SM00105">
    <property type="entry name" value="ArfGap"/>
    <property type="match status" value="1"/>
</dbReference>
<evidence type="ECO:0000313" key="8">
    <source>
        <dbReference type="EMBL" id="CAI8011610.1"/>
    </source>
</evidence>
<name>A0AA35RHJ6_GEOBA</name>
<dbReference type="FunFam" id="1.10.220.150:FF:000014">
    <property type="entry name" value="ADP-ribosylation factor GTPase-activating protein"/>
    <property type="match status" value="1"/>
</dbReference>
<feature type="region of interest" description="Disordered" evidence="6">
    <location>
        <begin position="122"/>
        <end position="158"/>
    </location>
</feature>
<evidence type="ECO:0000256" key="4">
    <source>
        <dbReference type="ARBA" id="ARBA00022833"/>
    </source>
</evidence>
<keyword evidence="2" id="KW-0479">Metal-binding</keyword>
<gene>
    <name evidence="8" type="ORF">GBAR_LOCUS7473</name>
</gene>
<proteinExistence type="predicted"/>
<feature type="non-terminal residue" evidence="8">
    <location>
        <position position="1"/>
    </location>
</feature>
<dbReference type="InterPro" id="IPR001164">
    <property type="entry name" value="ArfGAP_dom"/>
</dbReference>
<evidence type="ECO:0000259" key="7">
    <source>
        <dbReference type="PROSITE" id="PS50115"/>
    </source>
</evidence>
<feature type="region of interest" description="Disordered" evidence="6">
    <location>
        <begin position="443"/>
        <end position="505"/>
    </location>
</feature>
<keyword evidence="4" id="KW-0862">Zinc</keyword>
<feature type="compositionally biased region" description="Basic and acidic residues" evidence="6">
    <location>
        <begin position="331"/>
        <end position="348"/>
    </location>
</feature>
<accession>A0AA35RHJ6</accession>
<dbReference type="GO" id="GO:0008270">
    <property type="term" value="F:zinc ion binding"/>
    <property type="evidence" value="ECO:0007669"/>
    <property type="project" value="UniProtKB-KW"/>
</dbReference>
<dbReference type="PANTHER" id="PTHR46395:SF1">
    <property type="entry name" value="ADP-RIBOSYLATION FACTOR GTPASE-ACTIVATING PROTEIN 1"/>
    <property type="match status" value="1"/>
</dbReference>
<comment type="caution">
    <text evidence="8">The sequence shown here is derived from an EMBL/GenBank/DDBJ whole genome shotgun (WGS) entry which is preliminary data.</text>
</comment>
<organism evidence="8 9">
    <name type="scientific">Geodia barretti</name>
    <name type="common">Barrett's horny sponge</name>
    <dbReference type="NCBI Taxonomy" id="519541"/>
    <lineage>
        <taxon>Eukaryota</taxon>
        <taxon>Metazoa</taxon>
        <taxon>Porifera</taxon>
        <taxon>Demospongiae</taxon>
        <taxon>Heteroscleromorpha</taxon>
        <taxon>Tetractinellida</taxon>
        <taxon>Astrophorina</taxon>
        <taxon>Geodiidae</taxon>
        <taxon>Geodia</taxon>
    </lineage>
</organism>
<dbReference type="Proteomes" id="UP001174909">
    <property type="component" value="Unassembled WGS sequence"/>
</dbReference>
<dbReference type="GO" id="GO:0032012">
    <property type="term" value="P:regulation of ARF protein signal transduction"/>
    <property type="evidence" value="ECO:0007669"/>
    <property type="project" value="TreeGrafter"/>
</dbReference>
<dbReference type="EMBL" id="CASHTH010001114">
    <property type="protein sequence ID" value="CAI8011610.1"/>
    <property type="molecule type" value="Genomic_DNA"/>
</dbReference>
<evidence type="ECO:0000256" key="3">
    <source>
        <dbReference type="ARBA" id="ARBA00022771"/>
    </source>
</evidence>
<dbReference type="AlphaFoldDB" id="A0AA35RHJ6"/>
<dbReference type="PANTHER" id="PTHR46395">
    <property type="entry name" value="ADP-RIBOSYLATION FACTOR GTPASE-ACTIVATING PROTEIN 1"/>
    <property type="match status" value="1"/>
</dbReference>
<evidence type="ECO:0000256" key="5">
    <source>
        <dbReference type="PROSITE-ProRule" id="PRU00288"/>
    </source>
</evidence>
<dbReference type="PROSITE" id="PS50115">
    <property type="entry name" value="ARFGAP"/>
    <property type="match status" value="1"/>
</dbReference>
<dbReference type="GO" id="GO:0005096">
    <property type="term" value="F:GTPase activator activity"/>
    <property type="evidence" value="ECO:0007669"/>
    <property type="project" value="UniProtKB-KW"/>
</dbReference>
<evidence type="ECO:0000256" key="2">
    <source>
        <dbReference type="ARBA" id="ARBA00022723"/>
    </source>
</evidence>
<feature type="region of interest" description="Disordered" evidence="6">
    <location>
        <begin position="179"/>
        <end position="218"/>
    </location>
</feature>
<dbReference type="InterPro" id="IPR038508">
    <property type="entry name" value="ArfGAP_dom_sf"/>
</dbReference>
<dbReference type="Gene3D" id="1.10.220.150">
    <property type="entry name" value="Arf GTPase activating protein"/>
    <property type="match status" value="1"/>
</dbReference>
<feature type="compositionally biased region" description="Low complexity" evidence="6">
    <location>
        <begin position="143"/>
        <end position="156"/>
    </location>
</feature>
<dbReference type="PRINTS" id="PR00405">
    <property type="entry name" value="REVINTRACTNG"/>
</dbReference>
<dbReference type="SUPFAM" id="SSF57863">
    <property type="entry name" value="ArfGap/RecO-like zinc finger"/>
    <property type="match status" value="1"/>
</dbReference>
<feature type="region of interest" description="Disordered" evidence="6">
    <location>
        <begin position="314"/>
        <end position="395"/>
    </location>
</feature>
<evidence type="ECO:0000313" key="9">
    <source>
        <dbReference type="Proteomes" id="UP001174909"/>
    </source>
</evidence>
<reference evidence="8" key="1">
    <citation type="submission" date="2023-03" db="EMBL/GenBank/DDBJ databases">
        <authorList>
            <person name="Steffen K."/>
            <person name="Cardenas P."/>
        </authorList>
    </citation>
    <scope>NUCLEOTIDE SEQUENCE</scope>
</reference>
<keyword evidence="9" id="KW-1185">Reference proteome</keyword>
<feature type="compositionally biased region" description="Low complexity" evidence="6">
    <location>
        <begin position="445"/>
        <end position="455"/>
    </location>
</feature>
<feature type="compositionally biased region" description="Low complexity" evidence="6">
    <location>
        <begin position="353"/>
        <end position="363"/>
    </location>
</feature>
<feature type="compositionally biased region" description="Gly residues" evidence="6">
    <location>
        <begin position="494"/>
        <end position="505"/>
    </location>
</feature>
<feature type="compositionally biased region" description="Low complexity" evidence="6">
    <location>
        <begin position="371"/>
        <end position="390"/>
    </location>
</feature>
<sequence length="505" mass="54389">MASPRTKEVLRDLRRKYDNNACFECGTLNPQWVSVSYGVFICLECSGKHRGLGVHRSFVRSTTMDKWKDKELEKMKVGGNSRAKEFFSSQSDITPGMGLADKYDTKTAALYRDKISTEAEGRAWSMASSSAKNYRPPSKRVPQQQSDYQGQQGNSSANMSYTKEDIAAHKEDFFKRKLLENADKPDDLPPSEGGKYTGFGNTPAPPPRDQEEDSGDTWASLASGWTSFTSAASTWASKVGEKASGVGSSINQSVIKPSGEQMSKFGTYVNDAVIKPTKQKVQEGHVWDDVKSSATNLGSKVKKAGGKGWGEFQSLWSDPQEEGGVATEMEVGERGGEEGERGREERVGDLLGSFSEDSPSSGSAEQAPPLGSRTGSRSYGSTSYGSTERGPVSRGECCENPLIWTPMARCPRFTCVLKRGALCIGLCVGSALLLLCGCTEPAETSSPSWDDPSWGPSGGWGEDTHSNNSSKGEEPTTKSKSKSGSGTKTQESDGGWGGSWGWNTG</sequence>
<dbReference type="InterPro" id="IPR037278">
    <property type="entry name" value="ARFGAP/RecO"/>
</dbReference>
<dbReference type="Pfam" id="PF01412">
    <property type="entry name" value="ArfGap"/>
    <property type="match status" value="1"/>
</dbReference>
<feature type="domain" description="Arf-GAP" evidence="7">
    <location>
        <begin position="7"/>
        <end position="124"/>
    </location>
</feature>